<dbReference type="EMBL" id="BAVZ01000033">
    <property type="protein sequence ID" value="GAF10701.1"/>
    <property type="molecule type" value="Genomic_DNA"/>
</dbReference>
<evidence type="ECO:0000313" key="2">
    <source>
        <dbReference type="Proteomes" id="UP000019364"/>
    </source>
</evidence>
<evidence type="ECO:0000313" key="1">
    <source>
        <dbReference type="EMBL" id="GAF10701.1"/>
    </source>
</evidence>
<name>W7Z133_9BACL</name>
<dbReference type="OrthoDB" id="2680714at2"/>
<comment type="caution">
    <text evidence="1">The sequence shown here is derived from an EMBL/GenBank/DDBJ whole genome shotgun (WGS) entry which is preliminary data.</text>
</comment>
<dbReference type="Proteomes" id="UP000019364">
    <property type="component" value="Unassembled WGS sequence"/>
</dbReference>
<sequence length="64" mass="7886">MKTAKEVVIYVKEKKILKSSKEYIYYLTHTYDYEPRKVWVKAPYDLETFEVICAYIQFESWHIE</sequence>
<dbReference type="RefSeq" id="WP_036653371.1">
    <property type="nucleotide sequence ID" value="NZ_BAVZ01000033.1"/>
</dbReference>
<organism evidence="1 2">
    <name type="scientific">Paenibacillus pini JCM 16418</name>
    <dbReference type="NCBI Taxonomy" id="1236976"/>
    <lineage>
        <taxon>Bacteria</taxon>
        <taxon>Bacillati</taxon>
        <taxon>Bacillota</taxon>
        <taxon>Bacilli</taxon>
        <taxon>Bacillales</taxon>
        <taxon>Paenibacillaceae</taxon>
        <taxon>Paenibacillus</taxon>
    </lineage>
</organism>
<keyword evidence="2" id="KW-1185">Reference proteome</keyword>
<accession>W7Z133</accession>
<reference evidence="1 2" key="1">
    <citation type="journal article" date="2014" name="Genome Announc.">
        <title>Draft Genome Sequence of Paenibacillus pini JCM 16418T, Isolated from the Rhizosphere of Pine Tree.</title>
        <authorList>
            <person name="Yuki M."/>
            <person name="Oshima K."/>
            <person name="Suda W."/>
            <person name="Oshida Y."/>
            <person name="Kitamura K."/>
            <person name="Iida Y."/>
            <person name="Hattori M."/>
            <person name="Ohkuma M."/>
        </authorList>
    </citation>
    <scope>NUCLEOTIDE SEQUENCE [LARGE SCALE GENOMIC DNA]</scope>
    <source>
        <strain evidence="1 2">JCM 16418</strain>
    </source>
</reference>
<dbReference type="AlphaFoldDB" id="W7Z133"/>
<dbReference type="STRING" id="1236976.JCM16418_4920"/>
<proteinExistence type="predicted"/>
<protein>
    <submittedName>
        <fullName evidence="1">Uncharacterized protein</fullName>
    </submittedName>
</protein>
<gene>
    <name evidence="1" type="ORF">JCM16418_4920</name>
</gene>